<proteinExistence type="predicted"/>
<protein>
    <submittedName>
        <fullName evidence="2">Uncharacterized protein</fullName>
    </submittedName>
</protein>
<dbReference type="EMBL" id="JBHTLP010000011">
    <property type="protein sequence ID" value="MFD1143271.1"/>
    <property type="molecule type" value="Genomic_DNA"/>
</dbReference>
<comment type="caution">
    <text evidence="2">The sequence shown here is derived from an EMBL/GenBank/DDBJ whole genome shotgun (WGS) entry which is preliminary data.</text>
</comment>
<sequence>MKTLSKQFTKTVGGLLTALFFLASLSVSAQSENQPGTKAAKGYWKIQTDYASRSTVVRFFNDRNEPVYQETLPGKYVKLTKRNIRLFDEMLDRVVNSQLLASQVRSSELLASNDVRFTRTTPRYELEETSSMRLSEANKTFLVKPWINSLGKLRVHFANPEQKLVSIELTDETARTVYFNDLSRLEGYNRYLDVTQMLSGKYRLQVKKAGEKMVYWLTIDKPNRQYALKFAE</sequence>
<evidence type="ECO:0000313" key="2">
    <source>
        <dbReference type="EMBL" id="MFD1143271.1"/>
    </source>
</evidence>
<name>A0ABW3QFU9_9BACT</name>
<gene>
    <name evidence="2" type="ORF">ACFQ4C_19240</name>
</gene>
<evidence type="ECO:0000313" key="3">
    <source>
        <dbReference type="Proteomes" id="UP001597116"/>
    </source>
</evidence>
<evidence type="ECO:0000256" key="1">
    <source>
        <dbReference type="SAM" id="SignalP"/>
    </source>
</evidence>
<keyword evidence="1" id="KW-0732">Signal</keyword>
<organism evidence="2 3">
    <name type="scientific">Larkinella insperata</name>
    <dbReference type="NCBI Taxonomy" id="332158"/>
    <lineage>
        <taxon>Bacteria</taxon>
        <taxon>Pseudomonadati</taxon>
        <taxon>Bacteroidota</taxon>
        <taxon>Cytophagia</taxon>
        <taxon>Cytophagales</taxon>
        <taxon>Spirosomataceae</taxon>
        <taxon>Larkinella</taxon>
    </lineage>
</organism>
<keyword evidence="3" id="KW-1185">Reference proteome</keyword>
<dbReference type="Proteomes" id="UP001597116">
    <property type="component" value="Unassembled WGS sequence"/>
</dbReference>
<dbReference type="RefSeq" id="WP_265991180.1">
    <property type="nucleotide sequence ID" value="NZ_CP110973.1"/>
</dbReference>
<reference evidence="3" key="1">
    <citation type="journal article" date="2019" name="Int. J. Syst. Evol. Microbiol.">
        <title>The Global Catalogue of Microorganisms (GCM) 10K type strain sequencing project: providing services to taxonomists for standard genome sequencing and annotation.</title>
        <authorList>
            <consortium name="The Broad Institute Genomics Platform"/>
            <consortium name="The Broad Institute Genome Sequencing Center for Infectious Disease"/>
            <person name="Wu L."/>
            <person name="Ma J."/>
        </authorList>
    </citation>
    <scope>NUCLEOTIDE SEQUENCE [LARGE SCALE GENOMIC DNA]</scope>
    <source>
        <strain evidence="3">CCUG 55608</strain>
    </source>
</reference>
<feature type="signal peptide" evidence="1">
    <location>
        <begin position="1"/>
        <end position="29"/>
    </location>
</feature>
<feature type="chain" id="PRO_5045497421" evidence="1">
    <location>
        <begin position="30"/>
        <end position="232"/>
    </location>
</feature>
<accession>A0ABW3QFU9</accession>